<dbReference type="AlphaFoldDB" id="A0A8D8RNZ7"/>
<dbReference type="EMBL" id="HBUF01171102">
    <property type="protein sequence ID" value="CAG6652364.1"/>
    <property type="molecule type" value="Transcribed_RNA"/>
</dbReference>
<feature type="coiled-coil region" evidence="6">
    <location>
        <begin position="131"/>
        <end position="165"/>
    </location>
</feature>
<proteinExistence type="predicted"/>
<evidence type="ECO:0000256" key="1">
    <source>
        <dbReference type="ARBA" id="ARBA00004123"/>
    </source>
</evidence>
<evidence type="ECO:0000313" key="8">
    <source>
        <dbReference type="EMBL" id="CAG6652364.1"/>
    </source>
</evidence>
<evidence type="ECO:0000256" key="4">
    <source>
        <dbReference type="ARBA" id="ARBA00023163"/>
    </source>
</evidence>
<keyword evidence="6" id="KW-0175">Coiled coil</keyword>
<evidence type="ECO:0000256" key="7">
    <source>
        <dbReference type="SAM" id="MobiDB-lite"/>
    </source>
</evidence>
<evidence type="ECO:0000256" key="3">
    <source>
        <dbReference type="ARBA" id="ARBA00023015"/>
    </source>
</evidence>
<comment type="subcellular location">
    <subcellularLocation>
        <location evidence="1">Nucleus</location>
    </subcellularLocation>
</comment>
<reference evidence="8" key="1">
    <citation type="submission" date="2021-05" db="EMBL/GenBank/DDBJ databases">
        <authorList>
            <person name="Alioto T."/>
            <person name="Alioto T."/>
            <person name="Gomez Garrido J."/>
        </authorList>
    </citation>
    <scope>NUCLEOTIDE SEQUENCE</scope>
</reference>
<keyword evidence="2" id="KW-0678">Repressor</keyword>
<evidence type="ECO:0000256" key="6">
    <source>
        <dbReference type="SAM" id="Coils"/>
    </source>
</evidence>
<dbReference type="PANTHER" id="PTHR21964">
    <property type="entry name" value="BREAST CANCER METASTASIS-SUPPRESSOR 1"/>
    <property type="match status" value="1"/>
</dbReference>
<organism evidence="8">
    <name type="scientific">Cacopsylla melanoneura</name>
    <dbReference type="NCBI Taxonomy" id="428564"/>
    <lineage>
        <taxon>Eukaryota</taxon>
        <taxon>Metazoa</taxon>
        <taxon>Ecdysozoa</taxon>
        <taxon>Arthropoda</taxon>
        <taxon>Hexapoda</taxon>
        <taxon>Insecta</taxon>
        <taxon>Pterygota</taxon>
        <taxon>Neoptera</taxon>
        <taxon>Paraneoptera</taxon>
        <taxon>Hemiptera</taxon>
        <taxon>Sternorrhyncha</taxon>
        <taxon>Psylloidea</taxon>
        <taxon>Psyllidae</taxon>
        <taxon>Psyllinae</taxon>
        <taxon>Cacopsylla</taxon>
    </lineage>
</organism>
<dbReference type="GO" id="GO:0005654">
    <property type="term" value="C:nucleoplasm"/>
    <property type="evidence" value="ECO:0007669"/>
    <property type="project" value="UniProtKB-ARBA"/>
</dbReference>
<name>A0A8D8RNZ7_9HEMI</name>
<dbReference type="EMBL" id="HBUF01171101">
    <property type="protein sequence ID" value="CAG6652363.1"/>
    <property type="molecule type" value="Transcribed_RNA"/>
</dbReference>
<evidence type="ECO:0000256" key="5">
    <source>
        <dbReference type="ARBA" id="ARBA00023242"/>
    </source>
</evidence>
<feature type="compositionally biased region" description="Acidic residues" evidence="7">
    <location>
        <begin position="21"/>
        <end position="49"/>
    </location>
</feature>
<accession>A0A8D8RNZ7</accession>
<keyword evidence="4" id="KW-0804">Transcription</keyword>
<feature type="region of interest" description="Disordered" evidence="7">
    <location>
        <begin position="1"/>
        <end position="58"/>
    </location>
</feature>
<dbReference type="EMBL" id="HBUF01171103">
    <property type="protein sequence ID" value="CAG6652365.1"/>
    <property type="molecule type" value="Transcribed_RNA"/>
</dbReference>
<evidence type="ECO:0000256" key="2">
    <source>
        <dbReference type="ARBA" id="ARBA00022491"/>
    </source>
</evidence>
<dbReference type="GO" id="GO:0010468">
    <property type="term" value="P:regulation of gene expression"/>
    <property type="evidence" value="ECO:0007669"/>
    <property type="project" value="UniProtKB-ARBA"/>
</dbReference>
<protein>
    <submittedName>
        <fullName evidence="8">Sin3 histone deacetylase corepressor complex component SDS3</fullName>
    </submittedName>
</protein>
<keyword evidence="3" id="KW-0805">Transcription regulation</keyword>
<sequence length="298" mass="34812">MTFKKNTPGSSPYYSNNYNTDEYDFDEEEDLLDETDEDTDEASEQEGEEAQTKTDSGQYVEIKEQVYQDQLAQFKKQLQQLRDICHPEYNRRLKKIEINYKDRLRTNALWRDHCIEVVEKEYVGEKRIAVKEFEEKKIELRENLIVDLEEKRKLIEAERHSIELTGDPAESKPIMTRKLRRRPNDPVPAPEKRRKIPPSQLNYALDEKEAENDLKEIARAAVSEVKIEDGKLWYERRWFHRGQSVFVEGKTVGRFAANVSLVSGDAVSVKKTSDGSKFRIFVSQLAKGKFSIKRRAAS</sequence>
<dbReference type="InterPro" id="IPR013907">
    <property type="entry name" value="Sds3"/>
</dbReference>
<dbReference type="Pfam" id="PF08598">
    <property type="entry name" value="Sds3"/>
    <property type="match status" value="1"/>
</dbReference>
<keyword evidence="5" id="KW-0539">Nucleus</keyword>
<dbReference type="SMART" id="SM01401">
    <property type="entry name" value="Sds3"/>
    <property type="match status" value="1"/>
</dbReference>
<feature type="compositionally biased region" description="Polar residues" evidence="7">
    <location>
        <begin position="1"/>
        <end position="19"/>
    </location>
</feature>